<dbReference type="InterPro" id="IPR002347">
    <property type="entry name" value="SDR_fam"/>
</dbReference>
<dbReference type="Proteomes" id="UP000284662">
    <property type="component" value="Unassembled WGS sequence"/>
</dbReference>
<organism evidence="4 5">
    <name type="scientific">Megamonas rupellensis</name>
    <dbReference type="NCBI Taxonomy" id="491921"/>
    <lineage>
        <taxon>Bacteria</taxon>
        <taxon>Bacillati</taxon>
        <taxon>Bacillota</taxon>
        <taxon>Negativicutes</taxon>
        <taxon>Selenomonadales</taxon>
        <taxon>Selenomonadaceae</taxon>
        <taxon>Megamonas</taxon>
    </lineage>
</organism>
<dbReference type="GO" id="GO:0016491">
    <property type="term" value="F:oxidoreductase activity"/>
    <property type="evidence" value="ECO:0007669"/>
    <property type="project" value="UniProtKB-KW"/>
</dbReference>
<dbReference type="EMBL" id="QRST01000021">
    <property type="protein sequence ID" value="RGQ03620.1"/>
    <property type="molecule type" value="Genomic_DNA"/>
</dbReference>
<evidence type="ECO:0000256" key="1">
    <source>
        <dbReference type="ARBA" id="ARBA00006484"/>
    </source>
</evidence>
<evidence type="ECO:0000313" key="5">
    <source>
        <dbReference type="Proteomes" id="UP000284662"/>
    </source>
</evidence>
<comment type="caution">
    <text evidence="4">The sequence shown here is derived from an EMBL/GenBank/DDBJ whole genome shotgun (WGS) entry which is preliminary data.</text>
</comment>
<dbReference type="PANTHER" id="PTHR43963">
    <property type="entry name" value="CARBONYL REDUCTASE 1-RELATED"/>
    <property type="match status" value="1"/>
</dbReference>
<dbReference type="Pfam" id="PF00106">
    <property type="entry name" value="adh_short"/>
    <property type="match status" value="1"/>
</dbReference>
<keyword evidence="2" id="KW-0521">NADP</keyword>
<feature type="non-terminal residue" evidence="4">
    <location>
        <position position="175"/>
    </location>
</feature>
<dbReference type="SUPFAM" id="SSF51735">
    <property type="entry name" value="NAD(P)-binding Rossmann-fold domains"/>
    <property type="match status" value="1"/>
</dbReference>
<dbReference type="AlphaFoldDB" id="A0A411ZLB1"/>
<dbReference type="InterPro" id="IPR036291">
    <property type="entry name" value="NAD(P)-bd_dom_sf"/>
</dbReference>
<name>A0A411ZLB1_9FIRM</name>
<protein>
    <submittedName>
        <fullName evidence="4">SDR family NAD(P)-dependent oxidoreductase</fullName>
    </submittedName>
</protein>
<evidence type="ECO:0000256" key="2">
    <source>
        <dbReference type="ARBA" id="ARBA00022857"/>
    </source>
</evidence>
<dbReference type="RefSeq" id="WP_117976961.1">
    <property type="nucleotide sequence ID" value="NZ_QRST01000021.1"/>
</dbReference>
<gene>
    <name evidence="4" type="ORF">DWZ11_09455</name>
</gene>
<evidence type="ECO:0000256" key="3">
    <source>
        <dbReference type="ARBA" id="ARBA00023002"/>
    </source>
</evidence>
<proteinExistence type="inferred from homology"/>
<evidence type="ECO:0000313" key="4">
    <source>
        <dbReference type="EMBL" id="RGQ03620.1"/>
    </source>
</evidence>
<reference evidence="4 5" key="1">
    <citation type="submission" date="2018-08" db="EMBL/GenBank/DDBJ databases">
        <title>A genome reference for cultivated species of the human gut microbiota.</title>
        <authorList>
            <person name="Zou Y."/>
            <person name="Xue W."/>
            <person name="Luo G."/>
        </authorList>
    </citation>
    <scope>NUCLEOTIDE SEQUENCE [LARGE SCALE GENOMIC DNA]</scope>
    <source>
        <strain evidence="4 5">AF29-2</strain>
    </source>
</reference>
<dbReference type="PANTHER" id="PTHR43963:SF6">
    <property type="entry name" value="CHAIN DEHYDROGENASE FAMILY PROTEIN, PUTATIVE (AFU_ORTHOLOGUE AFUA_3G15350)-RELATED"/>
    <property type="match status" value="1"/>
</dbReference>
<comment type="similarity">
    <text evidence="1">Belongs to the short-chain dehydrogenases/reductases (SDR) family.</text>
</comment>
<accession>A0A411ZLB1</accession>
<keyword evidence="3" id="KW-0560">Oxidoreductase</keyword>
<sequence>MKDVLLLVGAGQIGMAIARRIGFDKKIIIGDKNLDNAKKIADIMYNAGFDVNYLEVDLADRISIKNYIQEAQKYGQIGMLINAAGVSPSQASIETILKVDLYGTAVLLEEIGKVIKPYGTGVTISSQSGHRMEALGSEIDEQLATTDCEDLLSLPVLQVENIKDNLPNASVKPLN</sequence>
<dbReference type="Gene3D" id="3.40.50.720">
    <property type="entry name" value="NAD(P)-binding Rossmann-like Domain"/>
    <property type="match status" value="1"/>
</dbReference>